<sequence length="820" mass="89987">MRELSVLEFCRTDSLFFDITDESAQKDNFTVSLPSGWEVNPGRDWTVCRPPQPFAIPEQGWKIHISATLHTASDILRITAQHLTELGVMFKFLRSESVLRRRSAKNGDRTASGKFITIYPKDDQQTEALLHSLEELVGGLPGPYILSDLRWKKGPLYVRYGAFVWMWGRDSRGVMVPSLKNESGVLVPDERRPVFRPPAWIRVPDFLREAVEARNAATLRDFPYKIDRAMRYSNGGGVYRATELATGRAVLLREARPFAGVDATWGDAVERLEREHWALEQLRGLPCAPEVFEYLTGPEHHYLARAYVEGTPLPAVVAKHHPYATGDRSPGAFRAYTIWALGVVERIEEALRTVHARGVVFGDLHPANVLLRADGSVCFIDLETATSTDESKPQTLGALGYKAPEHLTGRNIDWYAMAVLKLAVFVPIPHAVPWGAEKARQLVEAAASEFALPTAFTGSILTWLSPENLRPGTRRAVDWPDRPDRSDIPDVIARSVLASATPHRRDRLYPGDPMQFMSPGGGLSFGFGAAGTLWALSHLGYDLPIAHVRWLVDQVHTGETGVDDGFITGRAGIAHALDQLGRYELAGRLLEDSLNGIRQEDASHSFSTGTSGVGLSALAHYRATGEERWLDVCADLATSLEKTAVTAHRPGLLNGRTGPALFLLHLHRITNDPAYMIQASEELERDLTLIGTGERLGPGLDGAGGMSMVLDAAMHAGADQFDDRRAAFVSRLDRIPTGFGLWSGRCGTIIARSYHGLTSDAHLRSLGWNAIASNGTSLDFIGDRRFRLSTDLATGSVGALLALASARDSVAHFPLVVNTQ</sequence>
<dbReference type="InterPro" id="IPR053524">
    <property type="entry name" value="Aerial_hyphae_peptide-synth"/>
</dbReference>
<reference evidence="2" key="1">
    <citation type="submission" date="2024-05" db="EMBL/GenBank/DDBJ databases">
        <title>30 novel species of actinomycetes from the DSMZ collection.</title>
        <authorList>
            <person name="Nouioui I."/>
        </authorList>
    </citation>
    <scope>NUCLEOTIDE SEQUENCE</scope>
    <source>
        <strain evidence="2">DSM 41014</strain>
    </source>
</reference>
<proteinExistence type="predicted"/>
<feature type="domain" description="Protein kinase" evidence="1">
    <location>
        <begin position="224"/>
        <end position="497"/>
    </location>
</feature>
<dbReference type="Gene3D" id="1.50.10.20">
    <property type="match status" value="1"/>
</dbReference>
<organism evidence="2 3">
    <name type="scientific">Streptomyces hintoniae</name>
    <dbReference type="NCBI Taxonomy" id="3075521"/>
    <lineage>
        <taxon>Bacteria</taxon>
        <taxon>Bacillati</taxon>
        <taxon>Actinomycetota</taxon>
        <taxon>Actinomycetes</taxon>
        <taxon>Kitasatosporales</taxon>
        <taxon>Streptomycetaceae</taxon>
        <taxon>Streptomyces</taxon>
    </lineage>
</organism>
<gene>
    <name evidence="2" type="primary">lanKC</name>
    <name evidence="2" type="ORF">RM863_02795</name>
</gene>
<dbReference type="InterPro" id="IPR007822">
    <property type="entry name" value="LANC-like"/>
</dbReference>
<dbReference type="InterPro" id="IPR012341">
    <property type="entry name" value="6hp_glycosidase-like_sf"/>
</dbReference>
<dbReference type="SUPFAM" id="SSF158745">
    <property type="entry name" value="LanC-like"/>
    <property type="match status" value="2"/>
</dbReference>
<dbReference type="PROSITE" id="PS50011">
    <property type="entry name" value="PROTEIN_KINASE_DOM"/>
    <property type="match status" value="1"/>
</dbReference>
<comment type="caution">
    <text evidence="2">The sequence shown here is derived from an EMBL/GenBank/DDBJ whole genome shotgun (WGS) entry which is preliminary data.</text>
</comment>
<dbReference type="CDD" id="cd04791">
    <property type="entry name" value="LanC_SerThrkinase"/>
    <property type="match status" value="1"/>
</dbReference>
<dbReference type="Pfam" id="PF05147">
    <property type="entry name" value="LANC_like"/>
    <property type="match status" value="1"/>
</dbReference>
<dbReference type="Gene3D" id="1.10.510.10">
    <property type="entry name" value="Transferase(Phosphotransferase) domain 1"/>
    <property type="match status" value="1"/>
</dbReference>
<dbReference type="Proteomes" id="UP001180489">
    <property type="component" value="Unassembled WGS sequence"/>
</dbReference>
<dbReference type="SUPFAM" id="SSF56112">
    <property type="entry name" value="Protein kinase-like (PK-like)"/>
    <property type="match status" value="1"/>
</dbReference>
<name>A0ABU2UCT3_9ACTN</name>
<evidence type="ECO:0000313" key="2">
    <source>
        <dbReference type="EMBL" id="MDT0471066.1"/>
    </source>
</evidence>
<evidence type="ECO:0000313" key="3">
    <source>
        <dbReference type="Proteomes" id="UP001180489"/>
    </source>
</evidence>
<dbReference type="Gene3D" id="1.50.10.10">
    <property type="match status" value="1"/>
</dbReference>
<dbReference type="InterPro" id="IPR058053">
    <property type="entry name" value="RamC_C"/>
</dbReference>
<dbReference type="Pfam" id="PF00069">
    <property type="entry name" value="Pkinase"/>
    <property type="match status" value="1"/>
</dbReference>
<dbReference type="EMBL" id="JAVRFF010000002">
    <property type="protein sequence ID" value="MDT0471066.1"/>
    <property type="molecule type" value="Genomic_DNA"/>
</dbReference>
<dbReference type="InterPro" id="IPR000719">
    <property type="entry name" value="Prot_kinase_dom"/>
</dbReference>
<keyword evidence="3" id="KW-1185">Reference proteome</keyword>
<dbReference type="SMART" id="SM01260">
    <property type="entry name" value="LANC_like"/>
    <property type="match status" value="1"/>
</dbReference>
<dbReference type="RefSeq" id="WP_311633979.1">
    <property type="nucleotide sequence ID" value="NZ_JAVRFF010000002.1"/>
</dbReference>
<protein>
    <submittedName>
        <fullName evidence="2">Class III lanthionine synthetase LanKC</fullName>
    </submittedName>
</protein>
<accession>A0ABU2UCT3</accession>
<evidence type="ECO:0000259" key="1">
    <source>
        <dbReference type="PROSITE" id="PS50011"/>
    </source>
</evidence>
<dbReference type="InterPro" id="IPR057929">
    <property type="entry name" value="RamC_N"/>
</dbReference>
<dbReference type="Pfam" id="PF25816">
    <property type="entry name" value="RamC_N"/>
    <property type="match status" value="1"/>
</dbReference>
<dbReference type="InterPro" id="IPR011009">
    <property type="entry name" value="Kinase-like_dom_sf"/>
</dbReference>
<dbReference type="SMART" id="SM00220">
    <property type="entry name" value="S_TKc"/>
    <property type="match status" value="1"/>
</dbReference>
<dbReference type="NCBIfam" id="NF038151">
    <property type="entry name" value="lanthi_synth_III"/>
    <property type="match status" value="1"/>
</dbReference>